<accession>A0ABU5H2U6</accession>
<dbReference type="NCBIfam" id="TIGR03871">
    <property type="entry name" value="ABC_peri_MoxJ_2"/>
    <property type="match status" value="1"/>
</dbReference>
<proteinExistence type="predicted"/>
<feature type="domain" description="Solute-binding protein family 3/N-terminal" evidence="2">
    <location>
        <begin position="28"/>
        <end position="267"/>
    </location>
</feature>
<evidence type="ECO:0000259" key="2">
    <source>
        <dbReference type="SMART" id="SM00062"/>
    </source>
</evidence>
<dbReference type="PANTHER" id="PTHR35936:SF17">
    <property type="entry name" value="ARGININE-BINDING EXTRACELLULAR PROTEIN ARTP"/>
    <property type="match status" value="1"/>
</dbReference>
<evidence type="ECO:0000313" key="3">
    <source>
        <dbReference type="EMBL" id="MDY7227700.1"/>
    </source>
</evidence>
<evidence type="ECO:0000313" key="4">
    <source>
        <dbReference type="Proteomes" id="UP001291309"/>
    </source>
</evidence>
<reference evidence="3 4" key="1">
    <citation type="submission" date="2023-12" db="EMBL/GenBank/DDBJ databases">
        <title>the genome sequence of Hyalangium sp. s54d21.</title>
        <authorList>
            <person name="Zhang X."/>
        </authorList>
    </citation>
    <scope>NUCLEOTIDE SEQUENCE [LARGE SCALE GENOMIC DNA]</scope>
    <source>
        <strain evidence="4">s54d21</strain>
    </source>
</reference>
<dbReference type="PANTHER" id="PTHR35936">
    <property type="entry name" value="MEMBRANE-BOUND LYTIC MUREIN TRANSGLYCOSYLASE F"/>
    <property type="match status" value="1"/>
</dbReference>
<dbReference type="Gene3D" id="3.40.190.10">
    <property type="entry name" value="Periplasmic binding protein-like II"/>
    <property type="match status" value="2"/>
</dbReference>
<dbReference type="SMART" id="SM00062">
    <property type="entry name" value="PBPb"/>
    <property type="match status" value="1"/>
</dbReference>
<comment type="caution">
    <text evidence="3">The sequence shown here is derived from an EMBL/GenBank/DDBJ whole genome shotgun (WGS) entry which is preliminary data.</text>
</comment>
<protein>
    <submittedName>
        <fullName evidence="3">Substrate-binding domain-containing protein</fullName>
    </submittedName>
</protein>
<organism evidence="3 4">
    <name type="scientific">Hyalangium rubrum</name>
    <dbReference type="NCBI Taxonomy" id="3103134"/>
    <lineage>
        <taxon>Bacteria</taxon>
        <taxon>Pseudomonadati</taxon>
        <taxon>Myxococcota</taxon>
        <taxon>Myxococcia</taxon>
        <taxon>Myxococcales</taxon>
        <taxon>Cystobacterineae</taxon>
        <taxon>Archangiaceae</taxon>
        <taxon>Hyalangium</taxon>
    </lineage>
</organism>
<dbReference type="SUPFAM" id="SSF53850">
    <property type="entry name" value="Periplasmic binding protein-like II"/>
    <property type="match status" value="1"/>
</dbReference>
<sequence>MIAQTLAVLLLLGAAPSTEPPAAPPERVLRVCADPNNLPFSNQRQEGLENRLAELLARELKATVQYTWWAQRRGFIRNTLKAGLCDVVLGVPADFELALTTRPYYRSTYVFVYRKDRGLKLGSLEDEALRTLKVGVHLIGDDMANTPPAHALARRGIVNNVVGYTLYGDYTQENPPSALIEAVRRGEVDVAIAWGPLAGYFALRPGPELEVVPVQPRKDTATGLPFVFDISVGVRRGDKALKAELEAALSRRRPEVEALLTEYGVPRP</sequence>
<name>A0ABU5H2U6_9BACT</name>
<dbReference type="InterPro" id="IPR022448">
    <property type="entry name" value="Quinoprotein_dehydrogenase"/>
</dbReference>
<dbReference type="InterPro" id="IPR001638">
    <property type="entry name" value="Solute-binding_3/MltF_N"/>
</dbReference>
<dbReference type="Proteomes" id="UP001291309">
    <property type="component" value="Unassembled WGS sequence"/>
</dbReference>
<dbReference type="EMBL" id="JAXIVS010000004">
    <property type="protein sequence ID" value="MDY7227700.1"/>
    <property type="molecule type" value="Genomic_DNA"/>
</dbReference>
<keyword evidence="1" id="KW-0732">Signal</keyword>
<gene>
    <name evidence="3" type="ORF">SYV04_14900</name>
</gene>
<keyword evidence="4" id="KW-1185">Reference proteome</keyword>
<dbReference type="Pfam" id="PF00497">
    <property type="entry name" value="SBP_bac_3"/>
    <property type="match status" value="1"/>
</dbReference>
<evidence type="ECO:0000256" key="1">
    <source>
        <dbReference type="ARBA" id="ARBA00022729"/>
    </source>
</evidence>
<dbReference type="RefSeq" id="WP_321546414.1">
    <property type="nucleotide sequence ID" value="NZ_JAXIVS010000004.1"/>
</dbReference>